<dbReference type="Gene3D" id="3.30.1540.10">
    <property type="entry name" value="formyl-coa transferase, domain 3"/>
    <property type="match status" value="1"/>
</dbReference>
<dbReference type="Pfam" id="PF02515">
    <property type="entry name" value="CoA_transf_3"/>
    <property type="match status" value="1"/>
</dbReference>
<dbReference type="STRING" id="441112.SAMN04488094_103336"/>
<dbReference type="SUPFAM" id="SSF89796">
    <property type="entry name" value="CoA-transferase family III (CaiB/BaiF)"/>
    <property type="match status" value="1"/>
</dbReference>
<organism evidence="1 2">
    <name type="scientific">Tropicimonas isoalkanivorans</name>
    <dbReference type="NCBI Taxonomy" id="441112"/>
    <lineage>
        <taxon>Bacteria</taxon>
        <taxon>Pseudomonadati</taxon>
        <taxon>Pseudomonadota</taxon>
        <taxon>Alphaproteobacteria</taxon>
        <taxon>Rhodobacterales</taxon>
        <taxon>Roseobacteraceae</taxon>
        <taxon>Tropicimonas</taxon>
    </lineage>
</organism>
<dbReference type="Proteomes" id="UP000198728">
    <property type="component" value="Unassembled WGS sequence"/>
</dbReference>
<evidence type="ECO:0000313" key="2">
    <source>
        <dbReference type="Proteomes" id="UP000198728"/>
    </source>
</evidence>
<keyword evidence="1" id="KW-0808">Transferase</keyword>
<dbReference type="InterPro" id="IPR023606">
    <property type="entry name" value="CoA-Trfase_III_dom_1_sf"/>
</dbReference>
<dbReference type="InterPro" id="IPR050509">
    <property type="entry name" value="CoA-transferase_III"/>
</dbReference>
<dbReference type="AlphaFoldDB" id="A0A1I1HZA8"/>
<reference evidence="1 2" key="1">
    <citation type="submission" date="2016-10" db="EMBL/GenBank/DDBJ databases">
        <authorList>
            <person name="de Groot N.N."/>
        </authorList>
    </citation>
    <scope>NUCLEOTIDE SEQUENCE [LARGE SCALE GENOMIC DNA]</scope>
    <source>
        <strain evidence="1 2">DSM 19548</strain>
    </source>
</reference>
<gene>
    <name evidence="1" type="ORF">SAMN04488094_103336</name>
</gene>
<dbReference type="EMBL" id="FOLG01000003">
    <property type="protein sequence ID" value="SFC29171.1"/>
    <property type="molecule type" value="Genomic_DNA"/>
</dbReference>
<evidence type="ECO:0000313" key="1">
    <source>
        <dbReference type="EMBL" id="SFC29171.1"/>
    </source>
</evidence>
<sequence>MGQLEGLKVLDLTSFIPGPFLTLALADHGAQVTKIEMPPGGDAYRQTGLAQGGHTALFRAYNRGKDSLALNLKDPADRARFLALADDADVIVEGARPGVARRLGVDYDTISARNPRIVYCSISAFGQDGPDVARPAHDLGLAGATGFLSMNLGSDGRPTIPAIPVSDVTAGLFGLSGVLMALLGRERTGKGDFLDISMQETLLASMLNILPPALTEDRQPDPRQERTTGGAAFYALYDCADGRQIALAGQEPKFVTALLGHLGRTDLADLCQSPGPHQAPVFALLTQTFGEMTASEAGALCDRLDLCWGPVNSLPEALVDPQIVARGLILTAPDGTRHVGTPIRFRNQPADLSLDAPQLDADA</sequence>
<dbReference type="Gene3D" id="3.40.50.10540">
    <property type="entry name" value="Crotonobetainyl-coa:carnitine coa-transferase, domain 1"/>
    <property type="match status" value="1"/>
</dbReference>
<dbReference type="InterPro" id="IPR003673">
    <property type="entry name" value="CoA-Trfase_fam_III"/>
</dbReference>
<protein>
    <submittedName>
        <fullName evidence="1">Crotonobetainyl-CoA:carnitine CoA-transferase CaiB</fullName>
    </submittedName>
</protein>
<keyword evidence="2" id="KW-1185">Reference proteome</keyword>
<dbReference type="GO" id="GO:0016740">
    <property type="term" value="F:transferase activity"/>
    <property type="evidence" value="ECO:0007669"/>
    <property type="project" value="UniProtKB-KW"/>
</dbReference>
<dbReference type="PANTHER" id="PTHR48228">
    <property type="entry name" value="SUCCINYL-COA--D-CITRAMALATE COA-TRANSFERASE"/>
    <property type="match status" value="1"/>
</dbReference>
<name>A0A1I1HZA8_9RHOB</name>
<proteinExistence type="predicted"/>
<dbReference type="PANTHER" id="PTHR48228:SF5">
    <property type="entry name" value="ALPHA-METHYLACYL-COA RACEMASE"/>
    <property type="match status" value="1"/>
</dbReference>
<accession>A0A1I1HZA8</accession>
<dbReference type="RefSeq" id="WP_177208296.1">
    <property type="nucleotide sequence ID" value="NZ_FOLG01000003.1"/>
</dbReference>
<dbReference type="InterPro" id="IPR044855">
    <property type="entry name" value="CoA-Trfase_III_dom3_sf"/>
</dbReference>